<protein>
    <submittedName>
        <fullName evidence="2">Uncharacterized protein</fullName>
    </submittedName>
</protein>
<keyword evidence="1" id="KW-0175">Coiled coil</keyword>
<evidence type="ECO:0000256" key="1">
    <source>
        <dbReference type="SAM" id="Coils"/>
    </source>
</evidence>
<proteinExistence type="predicted"/>
<reference evidence="2" key="1">
    <citation type="journal article" date="2016" name="Sci. Rep.">
        <title>Molecular characterization of firefly nuptial gifts: a multi-omics approach sheds light on postcopulatory sexual selection.</title>
        <authorList>
            <person name="Al-Wathiqui N."/>
            <person name="Fallon T.R."/>
            <person name="South A."/>
            <person name="Weng J.K."/>
            <person name="Lewis S.M."/>
        </authorList>
    </citation>
    <scope>NUCLEOTIDE SEQUENCE</scope>
</reference>
<dbReference type="EMBL" id="GEZM01039199">
    <property type="protein sequence ID" value="JAV81396.1"/>
    <property type="molecule type" value="Transcribed_RNA"/>
</dbReference>
<accession>A0A1Y1MDI4</accession>
<dbReference type="EMBL" id="GEZM01039198">
    <property type="protein sequence ID" value="JAV81397.1"/>
    <property type="molecule type" value="Transcribed_RNA"/>
</dbReference>
<organism evidence="2">
    <name type="scientific">Photinus pyralis</name>
    <name type="common">Common eastern firefly</name>
    <name type="synonym">Lampyris pyralis</name>
    <dbReference type="NCBI Taxonomy" id="7054"/>
    <lineage>
        <taxon>Eukaryota</taxon>
        <taxon>Metazoa</taxon>
        <taxon>Ecdysozoa</taxon>
        <taxon>Arthropoda</taxon>
        <taxon>Hexapoda</taxon>
        <taxon>Insecta</taxon>
        <taxon>Pterygota</taxon>
        <taxon>Neoptera</taxon>
        <taxon>Endopterygota</taxon>
        <taxon>Coleoptera</taxon>
        <taxon>Polyphaga</taxon>
        <taxon>Elateriformia</taxon>
        <taxon>Elateroidea</taxon>
        <taxon>Lampyridae</taxon>
        <taxon>Lampyrinae</taxon>
        <taxon>Photinus</taxon>
    </lineage>
</organism>
<sequence length="173" mass="20094">MIAFRRLFTSRTSPLCLFVVTSNRSYSTDVLNDVQRRMENLETDNKQMKAHIQDLEMMNKEFGVRISALELGQIAHVLRRDIIQKIFPKRNVPFKTITEVDKCASGASEVTMSEEELLLWNGFKYELVAAGYTVEQLDDNIKYLIDVRNKQAHPNVAFDRHNLIRDIQPVSKY</sequence>
<evidence type="ECO:0000313" key="2">
    <source>
        <dbReference type="EMBL" id="JAV81397.1"/>
    </source>
</evidence>
<dbReference type="AlphaFoldDB" id="A0A1Y1MDI4"/>
<name>A0A1Y1MDI4_PHOPY</name>
<feature type="coiled-coil region" evidence="1">
    <location>
        <begin position="31"/>
        <end position="61"/>
    </location>
</feature>